<dbReference type="Proteomes" id="UP000887577">
    <property type="component" value="Unplaced"/>
</dbReference>
<name>A0A914YC47_9BILA</name>
<protein>
    <submittedName>
        <fullName evidence="7">Cyclin N-terminal domain-containing protein</fullName>
    </submittedName>
</protein>
<dbReference type="Gene3D" id="1.10.472.10">
    <property type="entry name" value="Cyclin-like"/>
    <property type="match status" value="1"/>
</dbReference>
<dbReference type="SUPFAM" id="SSF47954">
    <property type="entry name" value="Cyclin-like"/>
    <property type="match status" value="2"/>
</dbReference>
<reference evidence="7" key="1">
    <citation type="submission" date="2022-11" db="UniProtKB">
        <authorList>
            <consortium name="WormBaseParasite"/>
        </authorList>
    </citation>
    <scope>IDENTIFICATION</scope>
</reference>
<dbReference type="PANTHER" id="PTHR10177">
    <property type="entry name" value="CYCLINS"/>
    <property type="match status" value="1"/>
</dbReference>
<evidence type="ECO:0000256" key="4">
    <source>
        <dbReference type="RuleBase" id="RU000383"/>
    </source>
</evidence>
<dbReference type="AlphaFoldDB" id="A0A914YC47"/>
<dbReference type="InterPro" id="IPR013763">
    <property type="entry name" value="Cyclin-like_dom"/>
</dbReference>
<evidence type="ECO:0000313" key="7">
    <source>
        <dbReference type="WBParaSite" id="PSU_v2.g17005.t1"/>
    </source>
</evidence>
<feature type="domain" description="Cyclin-like" evidence="5">
    <location>
        <begin position="83"/>
        <end position="169"/>
    </location>
</feature>
<evidence type="ECO:0000256" key="1">
    <source>
        <dbReference type="ARBA" id="ARBA00022618"/>
    </source>
</evidence>
<dbReference type="FunFam" id="1.10.472.10:FF:000001">
    <property type="entry name" value="G2/mitotic-specific cyclin"/>
    <property type="match status" value="1"/>
</dbReference>
<dbReference type="Pfam" id="PF02984">
    <property type="entry name" value="Cyclin_C"/>
    <property type="match status" value="1"/>
</dbReference>
<keyword evidence="6" id="KW-1185">Reference proteome</keyword>
<evidence type="ECO:0000259" key="5">
    <source>
        <dbReference type="SMART" id="SM00385"/>
    </source>
</evidence>
<accession>A0A914YC47</accession>
<dbReference type="GO" id="GO:0000278">
    <property type="term" value="P:mitotic cell cycle"/>
    <property type="evidence" value="ECO:0007669"/>
    <property type="project" value="UniProtKB-ARBA"/>
</dbReference>
<dbReference type="Pfam" id="PF00134">
    <property type="entry name" value="Cyclin_N"/>
    <property type="match status" value="1"/>
</dbReference>
<dbReference type="InterPro" id="IPR048258">
    <property type="entry name" value="Cyclins_cyclin-box"/>
</dbReference>
<sequence length="412" mass="47522">MPKRKKTDDEENCSAFRRYSLELHKQSKRCKRDAPPLMETPDLGAPEQVWSLLCSKDELNERNWRGLKKQLHITTQARCMIVDWLMEVAASLKLHRETFHLAVDYFDRYLCVAKEQIPLIHLQLVATSALAVACKFEEIYPPKLNVLADFTDGACNANQVVLYEQILLTELEWNFNPVTIIHWLAFYLQLLAKTNENAFASVKKVNRVSSHLFNEDSDDGMGAHRSFSDSFLRSIDGVNDALNETVESFSGTKKSDTDGHVYIGQSLCIPKLFRDDFIQLAKVVDLLILDFNFLSFRYSELAAAVLFCSYQSSEDIEKITSIKRDSISKLISMVQIFVDYCEGSNNISHKSFVIEDIEHDEVHNIQRFEDNNYETLKEVITRQKEKMAELNKIQKTFKEQKLDDVVLKEHNS</sequence>
<evidence type="ECO:0000313" key="6">
    <source>
        <dbReference type="Proteomes" id="UP000887577"/>
    </source>
</evidence>
<evidence type="ECO:0000256" key="2">
    <source>
        <dbReference type="ARBA" id="ARBA00023127"/>
    </source>
</evidence>
<organism evidence="6 7">
    <name type="scientific">Panagrolaimus superbus</name>
    <dbReference type="NCBI Taxonomy" id="310955"/>
    <lineage>
        <taxon>Eukaryota</taxon>
        <taxon>Metazoa</taxon>
        <taxon>Ecdysozoa</taxon>
        <taxon>Nematoda</taxon>
        <taxon>Chromadorea</taxon>
        <taxon>Rhabditida</taxon>
        <taxon>Tylenchina</taxon>
        <taxon>Panagrolaimomorpha</taxon>
        <taxon>Panagrolaimoidea</taxon>
        <taxon>Panagrolaimidae</taxon>
        <taxon>Panagrolaimus</taxon>
    </lineage>
</organism>
<comment type="similarity">
    <text evidence="4">Belongs to the cyclin family.</text>
</comment>
<dbReference type="InterPro" id="IPR039361">
    <property type="entry name" value="Cyclin"/>
</dbReference>
<keyword evidence="3" id="KW-0131">Cell cycle</keyword>
<dbReference type="InterPro" id="IPR036915">
    <property type="entry name" value="Cyclin-like_sf"/>
</dbReference>
<dbReference type="PROSITE" id="PS00292">
    <property type="entry name" value="CYCLINS"/>
    <property type="match status" value="1"/>
</dbReference>
<dbReference type="InterPro" id="IPR004367">
    <property type="entry name" value="Cyclin_C-dom"/>
</dbReference>
<dbReference type="GO" id="GO:0051301">
    <property type="term" value="P:cell division"/>
    <property type="evidence" value="ECO:0007669"/>
    <property type="project" value="UniProtKB-KW"/>
</dbReference>
<proteinExistence type="inferred from homology"/>
<keyword evidence="1" id="KW-0132">Cell division</keyword>
<dbReference type="WBParaSite" id="PSU_v2.g17005.t1">
    <property type="protein sequence ID" value="PSU_v2.g17005.t1"/>
    <property type="gene ID" value="PSU_v2.g17005"/>
</dbReference>
<dbReference type="InterPro" id="IPR006671">
    <property type="entry name" value="Cyclin_N"/>
</dbReference>
<dbReference type="SMART" id="SM00385">
    <property type="entry name" value="CYCLIN"/>
    <property type="match status" value="1"/>
</dbReference>
<keyword evidence="2 4" id="KW-0195">Cyclin</keyword>
<evidence type="ECO:0000256" key="3">
    <source>
        <dbReference type="ARBA" id="ARBA00023306"/>
    </source>
</evidence>